<sequence>MLVLPLQAVLAAVETYHGHGAEHESAIEAVFHTHDGYDHHAAHHEPDNNKQQDQTCDGDHHHCHAHSVSVLPSLLTFATLPNALDQEPEEFNGFQSFSSNRIERPKWV</sequence>
<feature type="region of interest" description="Disordered" evidence="1">
    <location>
        <begin position="38"/>
        <end position="59"/>
    </location>
</feature>
<proteinExistence type="predicted"/>
<keyword evidence="3" id="KW-1185">Reference proteome</keyword>
<accession>A0ABX6NAC6</accession>
<name>A0ABX6NAC6_9BURK</name>
<feature type="region of interest" description="Disordered" evidence="1">
    <location>
        <begin position="89"/>
        <end position="108"/>
    </location>
</feature>
<dbReference type="EMBL" id="CP053084">
    <property type="protein sequence ID" value="QJR31013.1"/>
    <property type="molecule type" value="Genomic_DNA"/>
</dbReference>
<evidence type="ECO:0000256" key="1">
    <source>
        <dbReference type="SAM" id="MobiDB-lite"/>
    </source>
</evidence>
<dbReference type="Proteomes" id="UP000501130">
    <property type="component" value="Chromosome"/>
</dbReference>
<gene>
    <name evidence="2" type="ORF">HKT17_00540</name>
</gene>
<organism evidence="2 3">
    <name type="scientific">Limnobacter profundi</name>
    <dbReference type="NCBI Taxonomy" id="2732163"/>
    <lineage>
        <taxon>Bacteria</taxon>
        <taxon>Pseudomonadati</taxon>
        <taxon>Pseudomonadota</taxon>
        <taxon>Betaproteobacteria</taxon>
        <taxon>Burkholderiales</taxon>
        <taxon>Burkholderiaceae</taxon>
        <taxon>Limnobacter</taxon>
    </lineage>
</organism>
<evidence type="ECO:0008006" key="4">
    <source>
        <dbReference type="Google" id="ProtNLM"/>
    </source>
</evidence>
<evidence type="ECO:0000313" key="2">
    <source>
        <dbReference type="EMBL" id="QJR31013.1"/>
    </source>
</evidence>
<reference evidence="2 3" key="1">
    <citation type="submission" date="2020-05" db="EMBL/GenBank/DDBJ databases">
        <title>Compete genome of Limnobacter sp. SAORIC-580.</title>
        <authorList>
            <person name="Song J."/>
            <person name="Cho J.-C."/>
        </authorList>
    </citation>
    <scope>NUCLEOTIDE SEQUENCE [LARGE SCALE GENOMIC DNA]</scope>
    <source>
        <strain evidence="2 3">SAORIC-580</strain>
    </source>
</reference>
<protein>
    <recommendedName>
        <fullName evidence="4">Cobalt transporter</fullName>
    </recommendedName>
</protein>
<feature type="compositionally biased region" description="Basic and acidic residues" evidence="1">
    <location>
        <begin position="38"/>
        <end position="50"/>
    </location>
</feature>
<evidence type="ECO:0000313" key="3">
    <source>
        <dbReference type="Proteomes" id="UP000501130"/>
    </source>
</evidence>